<name>A0A6N6VH18_9HYPH</name>
<evidence type="ECO:0000256" key="2">
    <source>
        <dbReference type="ARBA" id="ARBA00022490"/>
    </source>
</evidence>
<dbReference type="InterPro" id="IPR014001">
    <property type="entry name" value="Helicase_ATP-bd"/>
</dbReference>
<keyword evidence="17" id="KW-1185">Reference proteome</keyword>
<evidence type="ECO:0000256" key="12">
    <source>
        <dbReference type="SAM" id="MobiDB-lite"/>
    </source>
</evidence>
<dbReference type="InterPro" id="IPR001650">
    <property type="entry name" value="Helicase_C-like"/>
</dbReference>
<dbReference type="GO" id="GO:0016787">
    <property type="term" value="F:hydrolase activity"/>
    <property type="evidence" value="ECO:0007669"/>
    <property type="project" value="UniProtKB-KW"/>
</dbReference>
<evidence type="ECO:0000256" key="10">
    <source>
        <dbReference type="PROSITE-ProRule" id="PRU00552"/>
    </source>
</evidence>
<evidence type="ECO:0000256" key="11">
    <source>
        <dbReference type="RuleBase" id="RU000492"/>
    </source>
</evidence>
<evidence type="ECO:0000256" key="7">
    <source>
        <dbReference type="ARBA" id="ARBA00038437"/>
    </source>
</evidence>
<evidence type="ECO:0000313" key="16">
    <source>
        <dbReference type="EMBL" id="KAB7738990.1"/>
    </source>
</evidence>
<gene>
    <name evidence="16" type="ORF">F2P47_14420</name>
</gene>
<dbReference type="GO" id="GO:0042255">
    <property type="term" value="P:ribosome assembly"/>
    <property type="evidence" value="ECO:0007669"/>
    <property type="project" value="UniProtKB-ARBA"/>
</dbReference>
<dbReference type="Pfam" id="PF00271">
    <property type="entry name" value="Helicase_C"/>
    <property type="match status" value="1"/>
</dbReference>
<dbReference type="Gene3D" id="3.40.50.300">
    <property type="entry name" value="P-loop containing nucleotide triphosphate hydrolases"/>
    <property type="match status" value="2"/>
</dbReference>
<comment type="caution">
    <text evidence="16">The sequence shown here is derived from an EMBL/GenBank/DDBJ whole genome shotgun (WGS) entry which is preliminary data.</text>
</comment>
<dbReference type="EC" id="3.6.4.13" evidence="1"/>
<sequence>MTTQTFADLGIVEPICRALAAEGYETPTPIQMQAIPSLLQGRDLLGLAQTGTGKTAAFALPILQKLAHDQTKRTPRGARALILAPTRELAIQIDESLAVYGRHLHLSHTVIFGGVSQLRQVKAMANGVDILVATPGRLLDLMNQRHVKLADTKILVLDEADRMLDMGFVNDVKKIIATMPRERNSLLFSATMPKSIESLAAEILRSPVRVEVTPEVVTVDRIEQHVLFVDQKRKRELLAKLLENPDLSRVIIFTRTKHCANRVSEQLEKGGVPSEAIHGNKSQGARQRALEQFRSGQARVLVATDIAARGIDVDGITHVINFELPNEPESYVHRIGRTARAGTSGIALSFCDASERSYLKQIERLTRRTLQVVDTRPLIGDTPSAAFAAEPQGERRQQQRPKQGQPRGGKPQGKSQAHGKRPGASGHAATAQGEQRKNDGGRNQSRNRPGSRARKRSANGG</sequence>
<evidence type="ECO:0000256" key="6">
    <source>
        <dbReference type="ARBA" id="ARBA00022840"/>
    </source>
</evidence>
<dbReference type="InterPro" id="IPR050079">
    <property type="entry name" value="DEAD_box_RNA_helicase"/>
</dbReference>
<dbReference type="PANTHER" id="PTHR47959:SF13">
    <property type="entry name" value="ATP-DEPENDENT RNA HELICASE RHLE"/>
    <property type="match status" value="1"/>
</dbReference>
<evidence type="ECO:0000259" key="13">
    <source>
        <dbReference type="PROSITE" id="PS51192"/>
    </source>
</evidence>
<dbReference type="PROSITE" id="PS51195">
    <property type="entry name" value="Q_MOTIF"/>
    <property type="match status" value="1"/>
</dbReference>
<dbReference type="PANTHER" id="PTHR47959">
    <property type="entry name" value="ATP-DEPENDENT RNA HELICASE RHLE-RELATED"/>
    <property type="match status" value="1"/>
</dbReference>
<dbReference type="InterPro" id="IPR014014">
    <property type="entry name" value="RNA_helicase_DEAD_Q_motif"/>
</dbReference>
<comment type="similarity">
    <text evidence="7 11">Belongs to the DEAD box helicase family.</text>
</comment>
<dbReference type="AlphaFoldDB" id="A0A6N6VH18"/>
<keyword evidence="4 11" id="KW-0378">Hydrolase</keyword>
<feature type="domain" description="Helicase C-terminal" evidence="14">
    <location>
        <begin position="221"/>
        <end position="381"/>
    </location>
</feature>
<proteinExistence type="inferred from homology"/>
<keyword evidence="6 11" id="KW-0067">ATP-binding</keyword>
<evidence type="ECO:0000256" key="5">
    <source>
        <dbReference type="ARBA" id="ARBA00022806"/>
    </source>
</evidence>
<evidence type="ECO:0000313" key="17">
    <source>
        <dbReference type="Proteomes" id="UP000468901"/>
    </source>
</evidence>
<evidence type="ECO:0000259" key="15">
    <source>
        <dbReference type="PROSITE" id="PS51195"/>
    </source>
</evidence>
<evidence type="ECO:0000259" key="14">
    <source>
        <dbReference type="PROSITE" id="PS51194"/>
    </source>
</evidence>
<keyword evidence="3 11" id="KW-0547">Nucleotide-binding</keyword>
<reference evidence="16 17" key="1">
    <citation type="submission" date="2019-09" db="EMBL/GenBank/DDBJ databases">
        <title>Parvibaculum sedimenti sp. nov., isolated from sediment.</title>
        <authorList>
            <person name="Wang Y."/>
        </authorList>
    </citation>
    <scope>NUCLEOTIDE SEQUENCE [LARGE SCALE GENOMIC DNA]</scope>
    <source>
        <strain evidence="16 17">HXT-9</strain>
    </source>
</reference>
<feature type="short sequence motif" description="Q motif" evidence="10">
    <location>
        <begin position="4"/>
        <end position="32"/>
    </location>
</feature>
<keyword evidence="2" id="KW-0963">Cytoplasm</keyword>
<dbReference type="GO" id="GO:0005524">
    <property type="term" value="F:ATP binding"/>
    <property type="evidence" value="ECO:0007669"/>
    <property type="project" value="UniProtKB-KW"/>
</dbReference>
<evidence type="ECO:0000256" key="9">
    <source>
        <dbReference type="ARBA" id="ARBA00074363"/>
    </source>
</evidence>
<dbReference type="InterPro" id="IPR044742">
    <property type="entry name" value="DEAD/DEAH_RhlB"/>
</dbReference>
<dbReference type="GO" id="GO:0005829">
    <property type="term" value="C:cytosol"/>
    <property type="evidence" value="ECO:0007669"/>
    <property type="project" value="TreeGrafter"/>
</dbReference>
<dbReference type="FunFam" id="3.40.50.300:FF:000108">
    <property type="entry name" value="ATP-dependent RNA helicase RhlE"/>
    <property type="match status" value="1"/>
</dbReference>
<dbReference type="PROSITE" id="PS51194">
    <property type="entry name" value="HELICASE_CTER"/>
    <property type="match status" value="1"/>
</dbReference>
<dbReference type="InterPro" id="IPR000629">
    <property type="entry name" value="RNA-helicase_DEAD-box_CS"/>
</dbReference>
<dbReference type="InterPro" id="IPR011545">
    <property type="entry name" value="DEAD/DEAH_box_helicase_dom"/>
</dbReference>
<dbReference type="InterPro" id="IPR027417">
    <property type="entry name" value="P-loop_NTPase"/>
</dbReference>
<dbReference type="GO" id="GO:0009266">
    <property type="term" value="P:response to temperature stimulus"/>
    <property type="evidence" value="ECO:0007669"/>
    <property type="project" value="UniProtKB-ARBA"/>
</dbReference>
<dbReference type="RefSeq" id="WP_152217081.1">
    <property type="nucleotide sequence ID" value="NZ_WESC01000014.1"/>
</dbReference>
<dbReference type="SMART" id="SM00490">
    <property type="entry name" value="HELICc"/>
    <property type="match status" value="1"/>
</dbReference>
<comment type="catalytic activity">
    <reaction evidence="8">
        <text>ATP + H2O = ADP + phosphate + H(+)</text>
        <dbReference type="Rhea" id="RHEA:13065"/>
        <dbReference type="ChEBI" id="CHEBI:15377"/>
        <dbReference type="ChEBI" id="CHEBI:15378"/>
        <dbReference type="ChEBI" id="CHEBI:30616"/>
        <dbReference type="ChEBI" id="CHEBI:43474"/>
        <dbReference type="ChEBI" id="CHEBI:456216"/>
        <dbReference type="EC" id="3.6.4.13"/>
    </reaction>
</comment>
<dbReference type="CDD" id="cd00268">
    <property type="entry name" value="DEADc"/>
    <property type="match status" value="1"/>
</dbReference>
<organism evidence="16 17">
    <name type="scientific">Parvibaculum sedimenti</name>
    <dbReference type="NCBI Taxonomy" id="2608632"/>
    <lineage>
        <taxon>Bacteria</taxon>
        <taxon>Pseudomonadati</taxon>
        <taxon>Pseudomonadota</taxon>
        <taxon>Alphaproteobacteria</taxon>
        <taxon>Hyphomicrobiales</taxon>
        <taxon>Parvibaculaceae</taxon>
        <taxon>Parvibaculum</taxon>
    </lineage>
</organism>
<dbReference type="SMART" id="SM00487">
    <property type="entry name" value="DEXDc"/>
    <property type="match status" value="1"/>
</dbReference>
<dbReference type="SUPFAM" id="SSF52540">
    <property type="entry name" value="P-loop containing nucleoside triphosphate hydrolases"/>
    <property type="match status" value="1"/>
</dbReference>
<feature type="compositionally biased region" description="Basic residues" evidence="12">
    <location>
        <begin position="449"/>
        <end position="461"/>
    </location>
</feature>
<dbReference type="CDD" id="cd18787">
    <property type="entry name" value="SF2_C_DEAD"/>
    <property type="match status" value="1"/>
</dbReference>
<dbReference type="GO" id="GO:0003676">
    <property type="term" value="F:nucleic acid binding"/>
    <property type="evidence" value="ECO:0007669"/>
    <property type="project" value="InterPro"/>
</dbReference>
<dbReference type="Proteomes" id="UP000468901">
    <property type="component" value="Unassembled WGS sequence"/>
</dbReference>
<dbReference type="GO" id="GO:0003724">
    <property type="term" value="F:RNA helicase activity"/>
    <property type="evidence" value="ECO:0007669"/>
    <property type="project" value="UniProtKB-EC"/>
</dbReference>
<keyword evidence="5 11" id="KW-0347">Helicase</keyword>
<dbReference type="PROSITE" id="PS00039">
    <property type="entry name" value="DEAD_ATP_HELICASE"/>
    <property type="match status" value="1"/>
</dbReference>
<protein>
    <recommendedName>
        <fullName evidence="9">DEAD-box ATP-dependent RNA helicase RhpA</fullName>
        <ecNumber evidence="1">3.6.4.13</ecNumber>
    </recommendedName>
</protein>
<feature type="domain" description="DEAD-box RNA helicase Q" evidence="15">
    <location>
        <begin position="4"/>
        <end position="32"/>
    </location>
</feature>
<evidence type="ECO:0000256" key="3">
    <source>
        <dbReference type="ARBA" id="ARBA00022741"/>
    </source>
</evidence>
<accession>A0A6N6VH18</accession>
<feature type="region of interest" description="Disordered" evidence="12">
    <location>
        <begin position="381"/>
        <end position="461"/>
    </location>
</feature>
<evidence type="ECO:0000256" key="4">
    <source>
        <dbReference type="ARBA" id="ARBA00022801"/>
    </source>
</evidence>
<dbReference type="EMBL" id="WESC01000014">
    <property type="protein sequence ID" value="KAB7738990.1"/>
    <property type="molecule type" value="Genomic_DNA"/>
</dbReference>
<evidence type="ECO:0000256" key="8">
    <source>
        <dbReference type="ARBA" id="ARBA00047984"/>
    </source>
</evidence>
<feature type="domain" description="Helicase ATP-binding" evidence="13">
    <location>
        <begin position="35"/>
        <end position="210"/>
    </location>
</feature>
<dbReference type="Pfam" id="PF00270">
    <property type="entry name" value="DEAD"/>
    <property type="match status" value="1"/>
</dbReference>
<evidence type="ECO:0000256" key="1">
    <source>
        <dbReference type="ARBA" id="ARBA00012552"/>
    </source>
</evidence>
<dbReference type="PROSITE" id="PS51192">
    <property type="entry name" value="HELICASE_ATP_BIND_1"/>
    <property type="match status" value="1"/>
</dbReference>